<evidence type="ECO:0000313" key="4">
    <source>
        <dbReference type="Proteomes" id="UP000704176"/>
    </source>
</evidence>
<accession>A0ABS7VVL0</accession>
<dbReference type="PROSITE" id="PS50943">
    <property type="entry name" value="HTH_CROC1"/>
    <property type="match status" value="1"/>
</dbReference>
<feature type="compositionally biased region" description="Basic and acidic residues" evidence="1">
    <location>
        <begin position="1"/>
        <end position="10"/>
    </location>
</feature>
<dbReference type="RefSeq" id="WP_224315715.1">
    <property type="nucleotide sequence ID" value="NZ_JAIRBM010000024.1"/>
</dbReference>
<comment type="caution">
    <text evidence="3">The sequence shown here is derived from an EMBL/GenBank/DDBJ whole genome shotgun (WGS) entry which is preliminary data.</text>
</comment>
<keyword evidence="4" id="KW-1185">Reference proteome</keyword>
<dbReference type="InterPro" id="IPR001387">
    <property type="entry name" value="Cro/C1-type_HTH"/>
</dbReference>
<dbReference type="CDD" id="cd00093">
    <property type="entry name" value="HTH_XRE"/>
    <property type="match status" value="1"/>
</dbReference>
<feature type="domain" description="HTH cro/C1-type" evidence="2">
    <location>
        <begin position="3"/>
        <end position="57"/>
    </location>
</feature>
<evidence type="ECO:0000259" key="2">
    <source>
        <dbReference type="PROSITE" id="PS50943"/>
    </source>
</evidence>
<feature type="region of interest" description="Disordered" evidence="1">
    <location>
        <begin position="102"/>
        <end position="127"/>
    </location>
</feature>
<name>A0ABS7VVL0_9HYPH</name>
<evidence type="ECO:0000313" key="3">
    <source>
        <dbReference type="EMBL" id="MBZ6078908.1"/>
    </source>
</evidence>
<feature type="compositionally biased region" description="Polar residues" evidence="1">
    <location>
        <begin position="109"/>
        <end position="120"/>
    </location>
</feature>
<dbReference type="Proteomes" id="UP000704176">
    <property type="component" value="Unassembled WGS sequence"/>
</dbReference>
<dbReference type="Pfam" id="PF01381">
    <property type="entry name" value="HTH_3"/>
    <property type="match status" value="1"/>
</dbReference>
<dbReference type="EMBL" id="JAIRBM010000024">
    <property type="protein sequence ID" value="MBZ6078908.1"/>
    <property type="molecule type" value="Genomic_DNA"/>
</dbReference>
<sequence>MALKTAREARGLSQRELSAKSGVPQSHISKIEQGSADIRVSSMLALARALDLEPMFVPRKYVPAVEGMTREATRSEVLGISAARAAASANWAYAQGLKFNGRALGPPEESQNTQSWTASTLEDDEDA</sequence>
<dbReference type="InterPro" id="IPR010982">
    <property type="entry name" value="Lambda_DNA-bd_dom_sf"/>
</dbReference>
<proteinExistence type="predicted"/>
<organism evidence="3 4">
    <name type="scientific">Microvirga puerhi</name>
    <dbReference type="NCBI Taxonomy" id="2876078"/>
    <lineage>
        <taxon>Bacteria</taxon>
        <taxon>Pseudomonadati</taxon>
        <taxon>Pseudomonadota</taxon>
        <taxon>Alphaproteobacteria</taxon>
        <taxon>Hyphomicrobiales</taxon>
        <taxon>Methylobacteriaceae</taxon>
        <taxon>Microvirga</taxon>
    </lineage>
</organism>
<evidence type="ECO:0000256" key="1">
    <source>
        <dbReference type="SAM" id="MobiDB-lite"/>
    </source>
</evidence>
<feature type="region of interest" description="Disordered" evidence="1">
    <location>
        <begin position="1"/>
        <end position="28"/>
    </location>
</feature>
<dbReference type="Gene3D" id="1.10.260.40">
    <property type="entry name" value="lambda repressor-like DNA-binding domains"/>
    <property type="match status" value="1"/>
</dbReference>
<protein>
    <submittedName>
        <fullName evidence="3">Helix-turn-helix transcriptional regulator</fullName>
    </submittedName>
</protein>
<gene>
    <name evidence="3" type="ORF">K9B37_21865</name>
</gene>
<dbReference type="SUPFAM" id="SSF47413">
    <property type="entry name" value="lambda repressor-like DNA-binding domains"/>
    <property type="match status" value="1"/>
</dbReference>
<reference evidence="3 4" key="1">
    <citation type="submission" date="2021-09" db="EMBL/GenBank/DDBJ databases">
        <title>The complete genome sequence of a new microorganism.</title>
        <authorList>
            <person name="Zi Z."/>
        </authorList>
    </citation>
    <scope>NUCLEOTIDE SEQUENCE [LARGE SCALE GENOMIC DNA]</scope>
    <source>
        <strain evidence="3 4">WGZ8</strain>
    </source>
</reference>
<dbReference type="SMART" id="SM00530">
    <property type="entry name" value="HTH_XRE"/>
    <property type="match status" value="1"/>
</dbReference>